<evidence type="ECO:0000313" key="2">
    <source>
        <dbReference type="EMBL" id="HDX33849.1"/>
    </source>
</evidence>
<evidence type="ECO:0000256" key="1">
    <source>
        <dbReference type="SAM" id="Phobius"/>
    </source>
</evidence>
<keyword evidence="1" id="KW-0812">Transmembrane</keyword>
<dbReference type="AlphaFoldDB" id="A0A7C1K1V2"/>
<reference evidence="2" key="1">
    <citation type="journal article" date="2020" name="mSystems">
        <title>Genome- and Community-Level Interaction Insights into Carbon Utilization and Element Cycling Functions of Hydrothermarchaeota in Hydrothermal Sediment.</title>
        <authorList>
            <person name="Zhou Z."/>
            <person name="Liu Y."/>
            <person name="Xu W."/>
            <person name="Pan J."/>
            <person name="Luo Z.H."/>
            <person name="Li M."/>
        </authorList>
    </citation>
    <scope>NUCLEOTIDE SEQUENCE [LARGE SCALE GENOMIC DNA]</scope>
    <source>
        <strain evidence="2">SpSt-289</strain>
    </source>
</reference>
<keyword evidence="1" id="KW-0472">Membrane</keyword>
<feature type="transmembrane region" description="Helical" evidence="1">
    <location>
        <begin position="6"/>
        <end position="24"/>
    </location>
</feature>
<dbReference type="EMBL" id="DSMG01000207">
    <property type="protein sequence ID" value="HDX33849.1"/>
    <property type="molecule type" value="Genomic_DNA"/>
</dbReference>
<accession>A0A7C1K1V2</accession>
<organism evidence="2">
    <name type="scientific">Caldilinea aerophila</name>
    <dbReference type="NCBI Taxonomy" id="133453"/>
    <lineage>
        <taxon>Bacteria</taxon>
        <taxon>Bacillati</taxon>
        <taxon>Chloroflexota</taxon>
        <taxon>Caldilineae</taxon>
        <taxon>Caldilineales</taxon>
        <taxon>Caldilineaceae</taxon>
        <taxon>Caldilinea</taxon>
    </lineage>
</organism>
<dbReference type="NCBIfam" id="TIGR04391">
    <property type="entry name" value="CcmD_alt_fam"/>
    <property type="match status" value="1"/>
</dbReference>
<keyword evidence="1" id="KW-1133">Transmembrane helix</keyword>
<name>A0A7C1K1V2_9CHLR</name>
<dbReference type="InterPro" id="IPR030888">
    <property type="entry name" value="Put_ccm"/>
</dbReference>
<comment type="caution">
    <text evidence="2">The sequence shown here is derived from an EMBL/GenBank/DDBJ whole genome shotgun (WGS) entry which is preliminary data.</text>
</comment>
<protein>
    <submittedName>
        <fullName evidence="2">CcmD family protein</fullName>
    </submittedName>
</protein>
<sequence>MFYLMMGFAVVWLLVTLYLVYLGVRQRQLDAEMQALREELETTRRKQT</sequence>
<gene>
    <name evidence="2" type="ORF">ENQ20_20555</name>
</gene>
<proteinExistence type="predicted"/>